<evidence type="ECO:0000313" key="2">
    <source>
        <dbReference type="EMBL" id="WTO80904.1"/>
    </source>
</evidence>
<dbReference type="InterPro" id="IPR010982">
    <property type="entry name" value="Lambda_DNA-bd_dom_sf"/>
</dbReference>
<gene>
    <name evidence="2" type="ORF">OHU27_00040</name>
    <name evidence="3" type="ORF">OHU27_35335</name>
</gene>
<dbReference type="EMBL" id="CP108125">
    <property type="protein sequence ID" value="WTO80904.1"/>
    <property type="molecule type" value="Genomic_DNA"/>
</dbReference>
<accession>A0ABZ1IML4</accession>
<protein>
    <recommendedName>
        <fullName evidence="5">HTH cro/C1-type domain-containing protein</fullName>
    </recommendedName>
</protein>
<dbReference type="RefSeq" id="WP_406255852.1">
    <property type="nucleotide sequence ID" value="NZ_CP108125.1"/>
</dbReference>
<dbReference type="Proteomes" id="UP001622690">
    <property type="component" value="Chromosome"/>
</dbReference>
<sequence>MGRKMKDLEDDGSPLVLFTIKLRKLREDAGNPTLEQLKAKSGYEQPRLSELFNAKKIPTEDIVRDVVTALDGDADQWLERLERLRADEQKFRAAVDLSAESPAAQITRLQEENKRLRELLERPATVVAQAVTAQELANQRIQAALKLEHRARDLLSKAQEEYQLLHERIPEIETQAAAIVADGANTAFHLELQGRTRHSQIVDEAHRRAGAIMKTAEREARDMLQRAEDRAKEHRANSYASINKVLKNVDRLRAEAEQDRHQASARCASLEMRAKIEIERLVRQAQQQLERVGSLAQAQDLELLLLDFNISGSHTSTRGRHARRSSSGVPVLPAKAQSAADLIVQPPRPDWKGWALPQQGQ</sequence>
<keyword evidence="4" id="KW-1185">Reference proteome</keyword>
<proteinExistence type="predicted"/>
<evidence type="ECO:0000256" key="1">
    <source>
        <dbReference type="SAM" id="Coils"/>
    </source>
</evidence>
<organism evidence="2 4">
    <name type="scientific">Streptomyces nigra</name>
    <dbReference type="NCBI Taxonomy" id="1827580"/>
    <lineage>
        <taxon>Bacteria</taxon>
        <taxon>Bacillati</taxon>
        <taxon>Actinomycetota</taxon>
        <taxon>Actinomycetes</taxon>
        <taxon>Kitasatosporales</taxon>
        <taxon>Streptomycetaceae</taxon>
        <taxon>Streptomyces</taxon>
    </lineage>
</organism>
<feature type="coiled-coil region" evidence="1">
    <location>
        <begin position="67"/>
        <end position="94"/>
    </location>
</feature>
<name>A0ABZ1IML4_9ACTN</name>
<dbReference type="Gene3D" id="1.10.260.40">
    <property type="entry name" value="lambda repressor-like DNA-binding domains"/>
    <property type="match status" value="1"/>
</dbReference>
<feature type="coiled-coil region" evidence="1">
    <location>
        <begin position="213"/>
        <end position="273"/>
    </location>
</feature>
<keyword evidence="1" id="KW-0175">Coiled coil</keyword>
<dbReference type="EMBL" id="CP108125">
    <property type="protein sequence ID" value="WTO87425.1"/>
    <property type="molecule type" value="Genomic_DNA"/>
</dbReference>
<evidence type="ECO:0008006" key="5">
    <source>
        <dbReference type="Google" id="ProtNLM"/>
    </source>
</evidence>
<reference evidence="2 4" key="1">
    <citation type="submission" date="2022-10" db="EMBL/GenBank/DDBJ databases">
        <title>The complete genomes of actinobacterial strains from the NBC collection.</title>
        <authorList>
            <person name="Joergensen T.S."/>
            <person name="Alvarez Arevalo M."/>
            <person name="Sterndorff E.B."/>
            <person name="Faurdal D."/>
            <person name="Vuksanovic O."/>
            <person name="Mourched A.-S."/>
            <person name="Charusanti P."/>
            <person name="Shaw S."/>
            <person name="Blin K."/>
            <person name="Weber T."/>
        </authorList>
    </citation>
    <scope>NUCLEOTIDE SEQUENCE [LARGE SCALE GENOMIC DNA]</scope>
    <source>
        <strain evidence="2 4">NBC_00206</strain>
    </source>
</reference>
<evidence type="ECO:0000313" key="4">
    <source>
        <dbReference type="Proteomes" id="UP001622690"/>
    </source>
</evidence>
<evidence type="ECO:0000313" key="3">
    <source>
        <dbReference type="EMBL" id="WTO87425.1"/>
    </source>
</evidence>